<keyword evidence="2" id="KW-1133">Transmembrane helix</keyword>
<evidence type="ECO:0000256" key="2">
    <source>
        <dbReference type="SAM" id="Phobius"/>
    </source>
</evidence>
<dbReference type="InterPro" id="IPR018389">
    <property type="entry name" value="DctP_fam"/>
</dbReference>
<dbReference type="Pfam" id="PF03480">
    <property type="entry name" value="DctP"/>
    <property type="match status" value="1"/>
</dbReference>
<keyword evidence="2" id="KW-0812">Transmembrane</keyword>
<dbReference type="PIRSF" id="PIRSF006470">
    <property type="entry name" value="DctB"/>
    <property type="match status" value="1"/>
</dbReference>
<dbReference type="AlphaFoldDB" id="A0A1X7ANC8"/>
<dbReference type="NCBIfam" id="TIGR00787">
    <property type="entry name" value="dctP"/>
    <property type="match status" value="1"/>
</dbReference>
<accession>A0A1X7ANC8</accession>
<sequence length="357" mass="40442">MKTDRTFSESDPCSNSPTYKYRGGLYVFLYICAIVLVALILNQDIHAAEIPSSEKPKVLKLAHNLHQTHPVHLAFIAMRDKLNTLSEGRLKMKVYPAGQMGSSTEILQMLQIGALDMAKGSASDLETFESSFSLFNLPFLFEDEQHFDAVLNGEVGRTVMQKTRALGFFCMTSYVAGYRSFYAKKPIHTPADLKGMKVRVQVSPMNLEMVRLMGGSATSMSFGEVYTALQQGVVDVAENNESSWVETRHIEVTPYFSETRHLSLPDFLTVSTQSWNRLSPQEQIWLQEAADYSARLQRENWHKSTDEAREKALASGGKMITVDREAFRQSVTPLYEQFRSKDDQRELLEQTLLLKRA</sequence>
<keyword evidence="2" id="KW-0472">Membrane</keyword>
<reference evidence="3 4" key="1">
    <citation type="submission" date="2017-03" db="EMBL/GenBank/DDBJ databases">
        <authorList>
            <person name="Afonso C.L."/>
            <person name="Miller P.J."/>
            <person name="Scott M.A."/>
            <person name="Spackman E."/>
            <person name="Goraichik I."/>
            <person name="Dimitrov K.M."/>
            <person name="Suarez D.L."/>
            <person name="Swayne D.E."/>
        </authorList>
    </citation>
    <scope>NUCLEOTIDE SEQUENCE [LARGE SCALE GENOMIC DNA]</scope>
    <source>
        <strain evidence="3">SB41UT1</strain>
    </source>
</reference>
<dbReference type="CDD" id="cd13671">
    <property type="entry name" value="PBP2_TRAP_SBP_like_3"/>
    <property type="match status" value="1"/>
</dbReference>
<dbReference type="Gene3D" id="3.40.190.170">
    <property type="entry name" value="Bacterial extracellular solute-binding protein, family 7"/>
    <property type="match status" value="1"/>
</dbReference>
<protein>
    <submittedName>
        <fullName evidence="3">2,3-diketo-L-gulonate-binding periplasmic protein YiaO</fullName>
    </submittedName>
</protein>
<evidence type="ECO:0000256" key="1">
    <source>
        <dbReference type="ARBA" id="ARBA00022729"/>
    </source>
</evidence>
<dbReference type="InterPro" id="IPR004682">
    <property type="entry name" value="TRAP_DctP"/>
</dbReference>
<dbReference type="PANTHER" id="PTHR33376">
    <property type="match status" value="1"/>
</dbReference>
<keyword evidence="1" id="KW-0732">Signal</keyword>
<organism evidence="3 4">
    <name type="scientific">Parendozoicomonas haliclonae</name>
    <dbReference type="NCBI Taxonomy" id="1960125"/>
    <lineage>
        <taxon>Bacteria</taxon>
        <taxon>Pseudomonadati</taxon>
        <taxon>Pseudomonadota</taxon>
        <taxon>Gammaproteobacteria</taxon>
        <taxon>Oceanospirillales</taxon>
        <taxon>Endozoicomonadaceae</taxon>
        <taxon>Parendozoicomonas</taxon>
    </lineage>
</organism>
<dbReference type="OrthoDB" id="8690069at2"/>
<dbReference type="GO" id="GO:0055085">
    <property type="term" value="P:transmembrane transport"/>
    <property type="evidence" value="ECO:0007669"/>
    <property type="project" value="InterPro"/>
</dbReference>
<dbReference type="InterPro" id="IPR038404">
    <property type="entry name" value="TRAP_DctP_sf"/>
</dbReference>
<proteinExistence type="predicted"/>
<feature type="transmembrane region" description="Helical" evidence="2">
    <location>
        <begin position="21"/>
        <end position="41"/>
    </location>
</feature>
<dbReference type="GO" id="GO:0030288">
    <property type="term" value="C:outer membrane-bounded periplasmic space"/>
    <property type="evidence" value="ECO:0007669"/>
    <property type="project" value="InterPro"/>
</dbReference>
<dbReference type="Proteomes" id="UP000196573">
    <property type="component" value="Unassembled WGS sequence"/>
</dbReference>
<name>A0A1X7ANC8_9GAMM</name>
<evidence type="ECO:0000313" key="4">
    <source>
        <dbReference type="Proteomes" id="UP000196573"/>
    </source>
</evidence>
<evidence type="ECO:0000313" key="3">
    <source>
        <dbReference type="EMBL" id="SMA49605.1"/>
    </source>
</evidence>
<keyword evidence="4" id="KW-1185">Reference proteome</keyword>
<dbReference type="NCBIfam" id="NF037995">
    <property type="entry name" value="TRAP_S1"/>
    <property type="match status" value="1"/>
</dbReference>
<dbReference type="GO" id="GO:0030246">
    <property type="term" value="F:carbohydrate binding"/>
    <property type="evidence" value="ECO:0007669"/>
    <property type="project" value="TreeGrafter"/>
</dbReference>
<gene>
    <name evidence="3" type="primary">yiaO</name>
    <name evidence="3" type="ORF">EHSB41UT_03390</name>
</gene>
<dbReference type="EMBL" id="FWPT01000008">
    <property type="protein sequence ID" value="SMA49605.1"/>
    <property type="molecule type" value="Genomic_DNA"/>
</dbReference>
<dbReference type="PANTHER" id="PTHR33376:SF2">
    <property type="entry name" value="DICARBOXYLATE-BINDING PERIPLASMIC PROTEIN"/>
    <property type="match status" value="1"/>
</dbReference>